<organism evidence="2 3">
    <name type="scientific">Yersinia pseudotuberculosis</name>
    <dbReference type="NCBI Taxonomy" id="633"/>
    <lineage>
        <taxon>Bacteria</taxon>
        <taxon>Pseudomonadati</taxon>
        <taxon>Pseudomonadota</taxon>
        <taxon>Gammaproteobacteria</taxon>
        <taxon>Enterobacterales</taxon>
        <taxon>Yersiniaceae</taxon>
        <taxon>Yersinia</taxon>
    </lineage>
</organism>
<keyword evidence="1" id="KW-1133">Transmembrane helix</keyword>
<evidence type="ECO:0000313" key="2">
    <source>
        <dbReference type="EMBL" id="SUP80615.1"/>
    </source>
</evidence>
<accession>A0A380Q474</accession>
<dbReference type="EMBL" id="UHJC01000001">
    <property type="protein sequence ID" value="SUP80615.1"/>
    <property type="molecule type" value="Genomic_DNA"/>
</dbReference>
<keyword evidence="1" id="KW-0812">Transmembrane</keyword>
<proteinExistence type="predicted"/>
<protein>
    <submittedName>
        <fullName evidence="2">Uncharacterized protein</fullName>
    </submittedName>
</protein>
<reference evidence="2 3" key="1">
    <citation type="submission" date="2018-06" db="EMBL/GenBank/DDBJ databases">
        <authorList>
            <consortium name="Pathogen Informatics"/>
            <person name="Doyle S."/>
        </authorList>
    </citation>
    <scope>NUCLEOTIDE SEQUENCE [LARGE SCALE GENOMIC DNA]</scope>
    <source>
        <strain evidence="2 3">NCTC8580</strain>
    </source>
</reference>
<sequence>MQNRLSPTTNLSILIELQFLTSWVGWMLLALLQIAVFRITGSAFNIMLLIWCEWMPILILGPLLIASSAFVCHQ</sequence>
<dbReference type="AlphaFoldDB" id="A0A380Q474"/>
<evidence type="ECO:0000313" key="3">
    <source>
        <dbReference type="Proteomes" id="UP000255087"/>
    </source>
</evidence>
<keyword evidence="1" id="KW-0472">Membrane</keyword>
<gene>
    <name evidence="2" type="ORF">NCTC8580_00676</name>
</gene>
<dbReference type="Proteomes" id="UP000255087">
    <property type="component" value="Unassembled WGS sequence"/>
</dbReference>
<evidence type="ECO:0000256" key="1">
    <source>
        <dbReference type="SAM" id="Phobius"/>
    </source>
</evidence>
<feature type="transmembrane region" description="Helical" evidence="1">
    <location>
        <begin position="46"/>
        <end position="71"/>
    </location>
</feature>
<name>A0A380Q474_YERPU</name>
<dbReference type="RefSeq" id="WP_220270874.1">
    <property type="nucleotide sequence ID" value="NZ_UHJC01000001.1"/>
</dbReference>
<feature type="transmembrane region" description="Helical" evidence="1">
    <location>
        <begin position="20"/>
        <end position="39"/>
    </location>
</feature>